<reference evidence="3" key="2">
    <citation type="submission" date="2025-08" db="UniProtKB">
        <authorList>
            <consortium name="RefSeq"/>
        </authorList>
    </citation>
    <scope>IDENTIFICATION</scope>
    <source>
        <tissue evidence="3">Leaf</tissue>
    </source>
</reference>
<proteinExistence type="predicted"/>
<feature type="compositionally biased region" description="Low complexity" evidence="1">
    <location>
        <begin position="8"/>
        <end position="21"/>
    </location>
</feature>
<evidence type="ECO:0000256" key="1">
    <source>
        <dbReference type="SAM" id="MobiDB-lite"/>
    </source>
</evidence>
<dbReference type="Proteomes" id="UP000515123">
    <property type="component" value="Linkage group 9"/>
</dbReference>
<keyword evidence="2" id="KW-1185">Reference proteome</keyword>
<sequence length="238" mass="26024">MEREEDNGSAATGAQPPTAGGVRLGQGSEVKVAGATRRHGFLDSKPVSTPLSPTSRLSSHEGHLLEDPYTYRQIVGALQYLTFTRPDVSYAVNSVAQYLHAPHEPHMQAVKCILRYIRGALTYGLPISHCDSPSLVAFADADWAGCPDTCRSTSGYCIFLGPNLISCTTYLVANPVLHARTKHIELDHQFLQEKVQSGDLALIYIPSDKQLADIFTKPLSSSRFSILRLNLHIRPPNA</sequence>
<accession>A0A6P5FNM7</accession>
<dbReference type="RefSeq" id="XP_020095068.1">
    <property type="nucleotide sequence ID" value="XM_020239479.1"/>
</dbReference>
<evidence type="ECO:0000313" key="3">
    <source>
        <dbReference type="RefSeq" id="XP_020095068.1"/>
    </source>
</evidence>
<dbReference type="GeneID" id="109714767"/>
<dbReference type="AlphaFoldDB" id="A0A6P5FNM7"/>
<evidence type="ECO:0000313" key="2">
    <source>
        <dbReference type="Proteomes" id="UP000515123"/>
    </source>
</evidence>
<organism evidence="2 3">
    <name type="scientific">Ananas comosus</name>
    <name type="common">Pineapple</name>
    <name type="synonym">Ananas ananas</name>
    <dbReference type="NCBI Taxonomy" id="4615"/>
    <lineage>
        <taxon>Eukaryota</taxon>
        <taxon>Viridiplantae</taxon>
        <taxon>Streptophyta</taxon>
        <taxon>Embryophyta</taxon>
        <taxon>Tracheophyta</taxon>
        <taxon>Spermatophyta</taxon>
        <taxon>Magnoliopsida</taxon>
        <taxon>Liliopsida</taxon>
        <taxon>Poales</taxon>
        <taxon>Bromeliaceae</taxon>
        <taxon>Bromelioideae</taxon>
        <taxon>Ananas</taxon>
    </lineage>
</organism>
<dbReference type="CDD" id="cd09272">
    <property type="entry name" value="RNase_HI_RT_Ty1"/>
    <property type="match status" value="1"/>
</dbReference>
<reference evidence="2" key="1">
    <citation type="journal article" date="2015" name="Nat. Genet.">
        <title>The pineapple genome and the evolution of CAM photosynthesis.</title>
        <authorList>
            <person name="Ming R."/>
            <person name="VanBuren R."/>
            <person name="Wai C.M."/>
            <person name="Tang H."/>
            <person name="Schatz M.C."/>
            <person name="Bowers J.E."/>
            <person name="Lyons E."/>
            <person name="Wang M.L."/>
            <person name="Chen J."/>
            <person name="Biggers E."/>
            <person name="Zhang J."/>
            <person name="Huang L."/>
            <person name="Zhang L."/>
            <person name="Miao W."/>
            <person name="Zhang J."/>
            <person name="Ye Z."/>
            <person name="Miao C."/>
            <person name="Lin Z."/>
            <person name="Wang H."/>
            <person name="Zhou H."/>
            <person name="Yim W.C."/>
            <person name="Priest H.D."/>
            <person name="Zheng C."/>
            <person name="Woodhouse M."/>
            <person name="Edger P.P."/>
            <person name="Guyot R."/>
            <person name="Guo H.B."/>
            <person name="Guo H."/>
            <person name="Zheng G."/>
            <person name="Singh R."/>
            <person name="Sharma A."/>
            <person name="Min X."/>
            <person name="Zheng Y."/>
            <person name="Lee H."/>
            <person name="Gurtowski J."/>
            <person name="Sedlazeck F.J."/>
            <person name="Harkess A."/>
            <person name="McKain M.R."/>
            <person name="Liao Z."/>
            <person name="Fang J."/>
            <person name="Liu J."/>
            <person name="Zhang X."/>
            <person name="Zhang Q."/>
            <person name="Hu W."/>
            <person name="Qin Y."/>
            <person name="Wang K."/>
            <person name="Chen L.Y."/>
            <person name="Shirley N."/>
            <person name="Lin Y.R."/>
            <person name="Liu L.Y."/>
            <person name="Hernandez A.G."/>
            <person name="Wright C.L."/>
            <person name="Bulone V."/>
            <person name="Tuskan G.A."/>
            <person name="Heath K."/>
            <person name="Zee F."/>
            <person name="Moore P.H."/>
            <person name="Sunkar R."/>
            <person name="Leebens-Mack J.H."/>
            <person name="Mockler T."/>
            <person name="Bennetzen J.L."/>
            <person name="Freeling M."/>
            <person name="Sankoff D."/>
            <person name="Paterson A.H."/>
            <person name="Zhu X."/>
            <person name="Yang X."/>
            <person name="Smith J.A."/>
            <person name="Cushman J.C."/>
            <person name="Paull R.E."/>
            <person name="Yu Q."/>
        </authorList>
    </citation>
    <scope>NUCLEOTIDE SEQUENCE [LARGE SCALE GENOMIC DNA]</scope>
    <source>
        <strain evidence="2">cv. F153</strain>
    </source>
</reference>
<protein>
    <submittedName>
        <fullName evidence="3">Uncharacterized protein LOC109714767</fullName>
    </submittedName>
</protein>
<dbReference type="PANTHER" id="PTHR11439">
    <property type="entry name" value="GAG-POL-RELATED RETROTRANSPOSON"/>
    <property type="match status" value="1"/>
</dbReference>
<dbReference type="OrthoDB" id="1919845at2759"/>
<feature type="compositionally biased region" description="Low complexity" evidence="1">
    <location>
        <begin position="48"/>
        <end position="57"/>
    </location>
</feature>
<feature type="region of interest" description="Disordered" evidence="1">
    <location>
        <begin position="1"/>
        <end position="60"/>
    </location>
</feature>
<name>A0A6P5FNM7_ANACO</name>
<gene>
    <name evidence="3" type="primary">LOC109714767</name>
</gene>
<dbReference type="PANTHER" id="PTHR11439:SF524">
    <property type="entry name" value="RNA-DIRECTED DNA POLYMERASE, PROTEIN KINASE RLK-PELLE-DLSV FAMILY"/>
    <property type="match status" value="1"/>
</dbReference>